<keyword evidence="3" id="KW-1185">Reference proteome</keyword>
<organism evidence="2 3">
    <name type="scientific">Actinomycetospora endophytica</name>
    <dbReference type="NCBI Taxonomy" id="2291215"/>
    <lineage>
        <taxon>Bacteria</taxon>
        <taxon>Bacillati</taxon>
        <taxon>Actinomycetota</taxon>
        <taxon>Actinomycetes</taxon>
        <taxon>Pseudonocardiales</taxon>
        <taxon>Pseudonocardiaceae</taxon>
        <taxon>Actinomycetospora</taxon>
    </lineage>
</organism>
<reference evidence="2 3" key="1">
    <citation type="submission" date="2021-11" db="EMBL/GenBank/DDBJ databases">
        <title>Draft genome sequence of Actinomycetospora sp. SF1 isolated from the rhizosphere soil.</title>
        <authorList>
            <person name="Duangmal K."/>
            <person name="Chantavorakit T."/>
        </authorList>
    </citation>
    <scope>NUCLEOTIDE SEQUENCE [LARGE SCALE GENOMIC DNA]</scope>
    <source>
        <strain evidence="2 3">TBRC 5722</strain>
    </source>
</reference>
<dbReference type="RefSeq" id="WP_230740559.1">
    <property type="nucleotide sequence ID" value="NZ_JAJNDB010000010.1"/>
</dbReference>
<dbReference type="Pfam" id="PF00583">
    <property type="entry name" value="Acetyltransf_1"/>
    <property type="match status" value="1"/>
</dbReference>
<evidence type="ECO:0000313" key="3">
    <source>
        <dbReference type="Proteomes" id="UP001199469"/>
    </source>
</evidence>
<feature type="domain" description="N-acetyltransferase" evidence="1">
    <location>
        <begin position="131"/>
        <end position="261"/>
    </location>
</feature>
<dbReference type="Proteomes" id="UP001199469">
    <property type="component" value="Unassembled WGS sequence"/>
</dbReference>
<dbReference type="InterPro" id="IPR000182">
    <property type="entry name" value="GNAT_dom"/>
</dbReference>
<name>A0ABS8PIB3_9PSEU</name>
<gene>
    <name evidence="2" type="ORF">LQ327_32070</name>
</gene>
<dbReference type="EMBL" id="JAJNDB010000010">
    <property type="protein sequence ID" value="MCD2198018.1"/>
    <property type="molecule type" value="Genomic_DNA"/>
</dbReference>
<comment type="caution">
    <text evidence="2">The sequence shown here is derived from an EMBL/GenBank/DDBJ whole genome shotgun (WGS) entry which is preliminary data.</text>
</comment>
<dbReference type="Gene3D" id="3.40.630.30">
    <property type="match status" value="1"/>
</dbReference>
<protein>
    <submittedName>
        <fullName evidence="2">GNAT family N-acetyltransferase</fullName>
    </submittedName>
</protein>
<sequence length="261" mass="27929">MRTEVLTTGWEPGLPAGDTITRRFVLAYADRITAMATRVGGRQKWVEGARMADLGSPFGYDNAVVLTRPLAEGEWPDTVAAADAFYPPHRWWVVLSVFPTPDLRRHGLVRVGHPPLMLRAPARTPPPPPGLEIRAVHDAATLADFQAVLVAGYGLAEVGVPAIADLALADSVLHLRVGYVDGVPVATAGSAVNHGIVEVDWVATLPGARRHGYGAALTAAVVGVAPELPAVLIASDDGHGLYRRLGFLDLFRATMWEHLPR</sequence>
<evidence type="ECO:0000259" key="1">
    <source>
        <dbReference type="PROSITE" id="PS51186"/>
    </source>
</evidence>
<evidence type="ECO:0000313" key="2">
    <source>
        <dbReference type="EMBL" id="MCD2198018.1"/>
    </source>
</evidence>
<dbReference type="CDD" id="cd04301">
    <property type="entry name" value="NAT_SF"/>
    <property type="match status" value="1"/>
</dbReference>
<dbReference type="InterPro" id="IPR016181">
    <property type="entry name" value="Acyl_CoA_acyltransferase"/>
</dbReference>
<accession>A0ABS8PIB3</accession>
<dbReference type="PROSITE" id="PS51186">
    <property type="entry name" value="GNAT"/>
    <property type="match status" value="1"/>
</dbReference>
<dbReference type="SUPFAM" id="SSF55729">
    <property type="entry name" value="Acyl-CoA N-acyltransferases (Nat)"/>
    <property type="match status" value="1"/>
</dbReference>
<proteinExistence type="predicted"/>